<dbReference type="EMBL" id="JACHIF010000001">
    <property type="protein sequence ID" value="MBB5036044.1"/>
    <property type="molecule type" value="Genomic_DNA"/>
</dbReference>
<accession>A0A7W7YH60</accession>
<dbReference type="AlphaFoldDB" id="A0A7W7YH60"/>
<proteinExistence type="predicted"/>
<gene>
    <name evidence="1" type="ORF">HNQ64_000278</name>
</gene>
<reference evidence="1 2" key="1">
    <citation type="submission" date="2020-08" db="EMBL/GenBank/DDBJ databases">
        <title>Genomic Encyclopedia of Type Strains, Phase IV (KMG-IV): sequencing the most valuable type-strain genomes for metagenomic binning, comparative biology and taxonomic classification.</title>
        <authorList>
            <person name="Goeker M."/>
        </authorList>
    </citation>
    <scope>NUCLEOTIDE SEQUENCE [LARGE SCALE GENOMIC DNA]</scope>
    <source>
        <strain evidence="1 2">DSM 12251</strain>
    </source>
</reference>
<dbReference type="RefSeq" id="WP_184204487.1">
    <property type="nucleotide sequence ID" value="NZ_JACHIF010000001.1"/>
</dbReference>
<dbReference type="Proteomes" id="UP000534294">
    <property type="component" value="Unassembled WGS sequence"/>
</dbReference>
<name>A0A7W7YH60_9BACT</name>
<keyword evidence="2" id="KW-1185">Reference proteome</keyword>
<evidence type="ECO:0000313" key="2">
    <source>
        <dbReference type="Proteomes" id="UP000534294"/>
    </source>
</evidence>
<protein>
    <submittedName>
        <fullName evidence="1">Uncharacterized protein</fullName>
    </submittedName>
</protein>
<evidence type="ECO:0000313" key="1">
    <source>
        <dbReference type="EMBL" id="MBB5036044.1"/>
    </source>
</evidence>
<sequence>MQCLTENEISHWLRERGIPEDPYHQVPPTSFYLQFFTPPNQSLGTFFRQYWDLVIGGEAPLVHITDWGLYTESEMIPIMGIRALHAETRWLIDAPGHLLETHESETVISLMTLTTFFAWSSYLYSPLGHSILYNWEGEVFDFWTNDAAKMVMMKRLLADSNLRETTEAK</sequence>
<comment type="caution">
    <text evidence="1">The sequence shown here is derived from an EMBL/GenBank/DDBJ whole genome shotgun (WGS) entry which is preliminary data.</text>
</comment>
<organism evidence="1 2">
    <name type="scientific">Prosthecobacter dejongeii</name>
    <dbReference type="NCBI Taxonomy" id="48465"/>
    <lineage>
        <taxon>Bacteria</taxon>
        <taxon>Pseudomonadati</taxon>
        <taxon>Verrucomicrobiota</taxon>
        <taxon>Verrucomicrobiia</taxon>
        <taxon>Verrucomicrobiales</taxon>
        <taxon>Verrucomicrobiaceae</taxon>
        <taxon>Prosthecobacter</taxon>
    </lineage>
</organism>